<keyword evidence="2" id="KW-0808">Transferase</keyword>
<protein>
    <submittedName>
        <fullName evidence="5">95 family protein</fullName>
    </submittedName>
</protein>
<sequence>MTYKLLDSGEGKKLESFGPITLIRPSCTAIWPKTTPSLWKKAHAEYVRSGEEGQWRCAASIPESWRINLDIVDCTLKLTSFGHIGIFPEHSGFWPELKLSIERHSSCRVLNLFAYTGSTSIFAAKCGAKVCHVDASKPAIKWAQKNVENNALPEKRIFWVVEDVFSFLQKEIRKGKKYDIILLDPPTYGRGPNGEIFKIDRDFFSLLVLCSKLLSDSSSYVLITSHTPGHTPAFLQSLAIRAFALDKQFWSSGESFCGSGDQALPSGVFAKWSL</sequence>
<keyword evidence="3" id="KW-0949">S-adenosyl-L-methionine</keyword>
<dbReference type="CDD" id="cd02440">
    <property type="entry name" value="AdoMet_MTases"/>
    <property type="match status" value="1"/>
</dbReference>
<keyword evidence="6" id="KW-1185">Reference proteome</keyword>
<dbReference type="SUPFAM" id="SSF53335">
    <property type="entry name" value="S-adenosyl-L-methionine-dependent methyltransferases"/>
    <property type="match status" value="1"/>
</dbReference>
<dbReference type="PANTHER" id="PTHR43042:SF2">
    <property type="entry name" value="SAM-DEPENDENT METHYLTRANSFERASE"/>
    <property type="match status" value="1"/>
</dbReference>
<evidence type="ECO:0000259" key="4">
    <source>
        <dbReference type="Pfam" id="PF10672"/>
    </source>
</evidence>
<keyword evidence="1" id="KW-0489">Methyltransferase</keyword>
<organism evidence="5 6">
    <name type="scientific">Chlamydia psittaci 99DC5</name>
    <dbReference type="NCBI Taxonomy" id="1112251"/>
    <lineage>
        <taxon>Bacteria</taxon>
        <taxon>Pseudomonadati</taxon>
        <taxon>Chlamydiota</taxon>
        <taxon>Chlamydiia</taxon>
        <taxon>Chlamydiales</taxon>
        <taxon>Chlamydiaceae</taxon>
        <taxon>Chlamydia/Chlamydophila group</taxon>
        <taxon>Chlamydia</taxon>
    </lineage>
</organism>
<dbReference type="Proteomes" id="UP000014627">
    <property type="component" value="Unassembled WGS sequence"/>
</dbReference>
<evidence type="ECO:0000256" key="1">
    <source>
        <dbReference type="ARBA" id="ARBA00022603"/>
    </source>
</evidence>
<proteinExistence type="predicted"/>
<feature type="domain" description="S-adenosylmethionine-dependent methyltransferase" evidence="4">
    <location>
        <begin position="101"/>
        <end position="236"/>
    </location>
</feature>
<dbReference type="InterPro" id="IPR013780">
    <property type="entry name" value="Glyco_hydro_b"/>
</dbReference>
<dbReference type="InterPro" id="IPR029063">
    <property type="entry name" value="SAM-dependent_MTases_sf"/>
</dbReference>
<reference evidence="5 6" key="1">
    <citation type="submission" date="2013-04" db="EMBL/GenBank/DDBJ databases">
        <title>Genome sequence of Chlamydia psittaci 99DC5.</title>
        <authorList>
            <person name="Huot-Creasy H."/>
            <person name="McCracken C.L."/>
            <person name="Humphries M."/>
            <person name="Sachse K."/>
            <person name="Laroucau K."/>
            <person name="Bavoil P."/>
            <person name="Myers G.S."/>
        </authorList>
    </citation>
    <scope>NUCLEOTIDE SEQUENCE [LARGE SCALE GENOMIC DNA]</scope>
    <source>
        <strain evidence="5 6">99DC5</strain>
    </source>
</reference>
<dbReference type="RefSeq" id="WP_014943700.1">
    <property type="nucleotide sequence ID" value="NZ_KE356190.1"/>
</dbReference>
<dbReference type="Pfam" id="PF10672">
    <property type="entry name" value="Methyltrans_SAM"/>
    <property type="match status" value="1"/>
</dbReference>
<accession>A0ABP2X6X4</accession>
<evidence type="ECO:0000313" key="6">
    <source>
        <dbReference type="Proteomes" id="UP000014627"/>
    </source>
</evidence>
<dbReference type="Gene3D" id="3.40.50.150">
    <property type="entry name" value="Vaccinia Virus protein VP39"/>
    <property type="match status" value="1"/>
</dbReference>
<name>A0ABP2X6X4_CHLPS</name>
<dbReference type="InterPro" id="IPR019614">
    <property type="entry name" value="SAM-dep_methyl-trfase"/>
</dbReference>
<dbReference type="Gene3D" id="2.60.40.1180">
    <property type="entry name" value="Golgi alpha-mannosidase II"/>
    <property type="match status" value="1"/>
</dbReference>
<evidence type="ECO:0000256" key="3">
    <source>
        <dbReference type="ARBA" id="ARBA00022691"/>
    </source>
</evidence>
<dbReference type="EMBL" id="ATLC01000045">
    <property type="protein sequence ID" value="EPJ28331.1"/>
    <property type="molecule type" value="Genomic_DNA"/>
</dbReference>
<evidence type="ECO:0000313" key="5">
    <source>
        <dbReference type="EMBL" id="EPJ28331.1"/>
    </source>
</evidence>
<comment type="caution">
    <text evidence="5">The sequence shown here is derived from an EMBL/GenBank/DDBJ whole genome shotgun (WGS) entry which is preliminary data.</text>
</comment>
<gene>
    <name evidence="5" type="ORF">CP99DC5_0655</name>
</gene>
<dbReference type="PANTHER" id="PTHR43042">
    <property type="entry name" value="SAM-DEPENDENT METHYLTRANSFERASE"/>
    <property type="match status" value="1"/>
</dbReference>
<evidence type="ECO:0000256" key="2">
    <source>
        <dbReference type="ARBA" id="ARBA00022679"/>
    </source>
</evidence>